<evidence type="ECO:0000313" key="2">
    <source>
        <dbReference type="EMBL" id="CCF34627.1"/>
    </source>
</evidence>
<name>H1V325_COLHI</name>
<evidence type="ECO:0000256" key="1">
    <source>
        <dbReference type="SAM" id="MobiDB-lite"/>
    </source>
</evidence>
<gene>
    <name evidence="2" type="ORF">CH063_06581</name>
</gene>
<accession>H1V325</accession>
<feature type="region of interest" description="Disordered" evidence="1">
    <location>
        <begin position="17"/>
        <end position="55"/>
    </location>
</feature>
<organism evidence="2 3">
    <name type="scientific">Colletotrichum higginsianum (strain IMI 349063)</name>
    <name type="common">Crucifer anthracnose fungus</name>
    <dbReference type="NCBI Taxonomy" id="759273"/>
    <lineage>
        <taxon>Eukaryota</taxon>
        <taxon>Fungi</taxon>
        <taxon>Dikarya</taxon>
        <taxon>Ascomycota</taxon>
        <taxon>Pezizomycotina</taxon>
        <taxon>Sordariomycetes</taxon>
        <taxon>Hypocreomycetidae</taxon>
        <taxon>Glomerellales</taxon>
        <taxon>Glomerellaceae</taxon>
        <taxon>Colletotrichum</taxon>
        <taxon>Colletotrichum destructivum species complex</taxon>
    </lineage>
</organism>
<proteinExistence type="predicted"/>
<dbReference type="AlphaFoldDB" id="H1V325"/>
<dbReference type="EMBL" id="CACQ02001216">
    <property type="protein sequence ID" value="CCF34627.1"/>
    <property type="molecule type" value="Genomic_DNA"/>
</dbReference>
<protein>
    <submittedName>
        <fullName evidence="2">Uncharacterized protein</fullName>
    </submittedName>
</protein>
<sequence>MNPSESHRELARFWGKACPQSPAPTPHRAGGIPLVQPGPMPTPSGSGTPTRLRPPVLSCQARLRLPQ</sequence>
<dbReference type="Proteomes" id="UP000007174">
    <property type="component" value="Unassembled WGS sequence"/>
</dbReference>
<evidence type="ECO:0000313" key="3">
    <source>
        <dbReference type="Proteomes" id="UP000007174"/>
    </source>
</evidence>
<dbReference type="HOGENOM" id="CLU_2812194_0_0_1"/>
<reference evidence="3" key="1">
    <citation type="journal article" date="2012" name="Nat. Genet.">
        <title>Lifestyle transitions in plant pathogenic Colletotrichum fungi deciphered by genome and transcriptome analyses.</title>
        <authorList>
            <person name="O'Connell R.J."/>
            <person name="Thon M.R."/>
            <person name="Hacquard S."/>
            <person name="Amyotte S.G."/>
            <person name="Kleemann J."/>
            <person name="Torres M.F."/>
            <person name="Damm U."/>
            <person name="Buiate E.A."/>
            <person name="Epstein L."/>
            <person name="Alkan N."/>
            <person name="Altmueller J."/>
            <person name="Alvarado-Balderrama L."/>
            <person name="Bauser C.A."/>
            <person name="Becker C."/>
            <person name="Birren B.W."/>
            <person name="Chen Z."/>
            <person name="Choi J."/>
            <person name="Crouch J.A."/>
            <person name="Duvick J.P."/>
            <person name="Farman M.A."/>
            <person name="Gan P."/>
            <person name="Heiman D."/>
            <person name="Henrissat B."/>
            <person name="Howard R.J."/>
            <person name="Kabbage M."/>
            <person name="Koch C."/>
            <person name="Kracher B."/>
            <person name="Kubo Y."/>
            <person name="Law A.D."/>
            <person name="Lebrun M.-H."/>
            <person name="Lee Y.-H."/>
            <person name="Miyara I."/>
            <person name="Moore N."/>
            <person name="Neumann U."/>
            <person name="Nordstroem K."/>
            <person name="Panaccione D.G."/>
            <person name="Panstruga R."/>
            <person name="Place M."/>
            <person name="Proctor R.H."/>
            <person name="Prusky D."/>
            <person name="Rech G."/>
            <person name="Reinhardt R."/>
            <person name="Rollins J.A."/>
            <person name="Rounsley S."/>
            <person name="Schardl C.L."/>
            <person name="Schwartz D.C."/>
            <person name="Shenoy N."/>
            <person name="Shirasu K."/>
            <person name="Sikhakolli U.R."/>
            <person name="Stueber K."/>
            <person name="Sukno S.A."/>
            <person name="Sweigard J.A."/>
            <person name="Takano Y."/>
            <person name="Takahara H."/>
            <person name="Trail F."/>
            <person name="van der Does H.C."/>
            <person name="Voll L.M."/>
            <person name="Will I."/>
            <person name="Young S."/>
            <person name="Zeng Q."/>
            <person name="Zhang J."/>
            <person name="Zhou S."/>
            <person name="Dickman M.B."/>
            <person name="Schulze-Lefert P."/>
            <person name="Ver Loren van Themaat E."/>
            <person name="Ma L.-J."/>
            <person name="Vaillancourt L.J."/>
        </authorList>
    </citation>
    <scope>NUCLEOTIDE SEQUENCE [LARGE SCALE GENOMIC DNA]</scope>
    <source>
        <strain evidence="3">IMI 349063</strain>
    </source>
</reference>